<accession>A0A286UPR9</accession>
<evidence type="ECO:0000256" key="1">
    <source>
        <dbReference type="SAM" id="MobiDB-lite"/>
    </source>
</evidence>
<evidence type="ECO:0000313" key="3">
    <source>
        <dbReference type="Proteomes" id="UP000217199"/>
    </source>
</evidence>
<dbReference type="AlphaFoldDB" id="A0A286UPR9"/>
<gene>
    <name evidence="2" type="ORF">PNOK_0154400</name>
</gene>
<evidence type="ECO:0000313" key="2">
    <source>
        <dbReference type="EMBL" id="PAV21587.1"/>
    </source>
</evidence>
<feature type="region of interest" description="Disordered" evidence="1">
    <location>
        <begin position="1"/>
        <end position="25"/>
    </location>
</feature>
<organism evidence="2 3">
    <name type="scientific">Pyrrhoderma noxium</name>
    <dbReference type="NCBI Taxonomy" id="2282107"/>
    <lineage>
        <taxon>Eukaryota</taxon>
        <taxon>Fungi</taxon>
        <taxon>Dikarya</taxon>
        <taxon>Basidiomycota</taxon>
        <taxon>Agaricomycotina</taxon>
        <taxon>Agaricomycetes</taxon>
        <taxon>Hymenochaetales</taxon>
        <taxon>Hymenochaetaceae</taxon>
        <taxon>Pyrrhoderma</taxon>
    </lineage>
</organism>
<dbReference type="Proteomes" id="UP000217199">
    <property type="component" value="Unassembled WGS sequence"/>
</dbReference>
<name>A0A286UPR9_9AGAM</name>
<feature type="compositionally biased region" description="Basic residues" evidence="1">
    <location>
        <begin position="9"/>
        <end position="25"/>
    </location>
</feature>
<dbReference type="EMBL" id="NBII01000002">
    <property type="protein sequence ID" value="PAV21587.1"/>
    <property type="molecule type" value="Genomic_DNA"/>
</dbReference>
<dbReference type="InParanoid" id="A0A286UPR9"/>
<protein>
    <submittedName>
        <fullName evidence="2">Uncharacterized protein</fullName>
    </submittedName>
</protein>
<reference evidence="2 3" key="1">
    <citation type="journal article" date="2017" name="Mol. Ecol.">
        <title>Comparative and population genomic landscape of Phellinus noxius: A hypervariable fungus causing root rot in trees.</title>
        <authorList>
            <person name="Chung C.L."/>
            <person name="Lee T.J."/>
            <person name="Akiba M."/>
            <person name="Lee H.H."/>
            <person name="Kuo T.H."/>
            <person name="Liu D."/>
            <person name="Ke H.M."/>
            <person name="Yokoi T."/>
            <person name="Roa M.B."/>
            <person name="Lu M.J."/>
            <person name="Chang Y.Y."/>
            <person name="Ann P.J."/>
            <person name="Tsai J.N."/>
            <person name="Chen C.Y."/>
            <person name="Tzean S.S."/>
            <person name="Ota Y."/>
            <person name="Hattori T."/>
            <person name="Sahashi N."/>
            <person name="Liou R.F."/>
            <person name="Kikuchi T."/>
            <person name="Tsai I.J."/>
        </authorList>
    </citation>
    <scope>NUCLEOTIDE SEQUENCE [LARGE SCALE GENOMIC DNA]</scope>
    <source>
        <strain evidence="2 3">FFPRI411160</strain>
    </source>
</reference>
<sequence length="182" mass="20795">MGRPLLPRANHRSSIHRWKHHHPHQPRSIRRRRLCHSSMGRNLNIWYLIVFRSPSTCVLPLSSYSYPGRLVSCTRSRRLIAIATAAALIDIYHDMAMLPITSFKIRPTLIPRLLTGELDRLSRLCLPFQFPPSDKMRLAIPKTNIRIALAPFRQLLASSRPTANLEAKPILSTMLGPALVRN</sequence>
<keyword evidence="3" id="KW-1185">Reference proteome</keyword>
<comment type="caution">
    <text evidence="2">The sequence shown here is derived from an EMBL/GenBank/DDBJ whole genome shotgun (WGS) entry which is preliminary data.</text>
</comment>
<proteinExistence type="predicted"/>